<proteinExistence type="predicted"/>
<keyword evidence="1" id="KW-0378">Hydrolase</keyword>
<comment type="caution">
    <text evidence="4">The sequence shown here is derived from an EMBL/GenBank/DDBJ whole genome shotgun (WGS) entry which is preliminary data.</text>
</comment>
<accession>A0ABV7QGA6</accession>
<reference evidence="5" key="1">
    <citation type="journal article" date="2019" name="Int. J. Syst. Evol. Microbiol.">
        <title>The Global Catalogue of Microorganisms (GCM) 10K type strain sequencing project: providing services to taxonomists for standard genome sequencing and annotation.</title>
        <authorList>
            <consortium name="The Broad Institute Genomics Platform"/>
            <consortium name="The Broad Institute Genome Sequencing Center for Infectious Disease"/>
            <person name="Wu L."/>
            <person name="Ma J."/>
        </authorList>
    </citation>
    <scope>NUCLEOTIDE SEQUENCE [LARGE SCALE GENOMIC DNA]</scope>
    <source>
        <strain evidence="5">CGMCC 4.7682</strain>
    </source>
</reference>
<dbReference type="EMBL" id="JBHRWI010000022">
    <property type="protein sequence ID" value="MFC3512352.1"/>
    <property type="molecule type" value="Genomic_DNA"/>
</dbReference>
<dbReference type="Gene3D" id="3.40.720.10">
    <property type="entry name" value="Alkaline Phosphatase, subunit A"/>
    <property type="match status" value="1"/>
</dbReference>
<dbReference type="RefSeq" id="WP_377870797.1">
    <property type="nucleotide sequence ID" value="NZ_JBHMAY010000025.1"/>
</dbReference>
<sequence>MAATGPIDHVVVLVQENHTTDNYFRSMAAFGANVTTGWPVSPNPPKSDQPHDRKAYYRWLTKKSTGAHVQFDTVADLPFYAWLAASGAFVENHCAGYGTNSTPNHLLIVGGQTPTLRNPPRGQADPVWDLPSVPGLAADHGVSWKAYTGTSGYPVEFYQQLKGSPNIVRSAQIIADAQAGALPALSMVWHDSPYDEHPPADVGKGEDTVWQVVDAIVKAGLWDSTVFLLTWDDWGGFDDHVATPNVEITPDGVQLAYGPRVPLLMFGGRVKPGIDHRWSWHPSIPKTVIDLLKLPKLGVPRVDGDHGLADLVDLSPSAKLNPPPPAHGTAITQPAPPKPAPTPTPVPPPPVAKPAPVGPILLRGGGTLPPPNDVPLTVH</sequence>
<gene>
    <name evidence="4" type="ORF">ACFORO_19425</name>
</gene>
<organism evidence="4 5">
    <name type="scientific">Amycolatopsis halotolerans</name>
    <dbReference type="NCBI Taxonomy" id="330083"/>
    <lineage>
        <taxon>Bacteria</taxon>
        <taxon>Bacillati</taxon>
        <taxon>Actinomycetota</taxon>
        <taxon>Actinomycetes</taxon>
        <taxon>Pseudonocardiales</taxon>
        <taxon>Pseudonocardiaceae</taxon>
        <taxon>Amycolatopsis</taxon>
    </lineage>
</organism>
<dbReference type="InterPro" id="IPR007312">
    <property type="entry name" value="Phosphoesterase"/>
</dbReference>
<feature type="compositionally biased region" description="Pro residues" evidence="3">
    <location>
        <begin position="334"/>
        <end position="357"/>
    </location>
</feature>
<evidence type="ECO:0000256" key="3">
    <source>
        <dbReference type="SAM" id="MobiDB-lite"/>
    </source>
</evidence>
<dbReference type="Proteomes" id="UP001595764">
    <property type="component" value="Unassembled WGS sequence"/>
</dbReference>
<evidence type="ECO:0000256" key="2">
    <source>
        <dbReference type="ARBA" id="ARBA00023026"/>
    </source>
</evidence>
<evidence type="ECO:0000313" key="4">
    <source>
        <dbReference type="EMBL" id="MFC3512352.1"/>
    </source>
</evidence>
<dbReference type="Pfam" id="PF04185">
    <property type="entry name" value="Phosphoesterase"/>
    <property type="match status" value="1"/>
</dbReference>
<dbReference type="PANTHER" id="PTHR31956:SF1">
    <property type="entry name" value="NON-SPECIFIC PHOSPHOLIPASE C1"/>
    <property type="match status" value="1"/>
</dbReference>
<dbReference type="SUPFAM" id="SSF53649">
    <property type="entry name" value="Alkaline phosphatase-like"/>
    <property type="match status" value="1"/>
</dbReference>
<dbReference type="PANTHER" id="PTHR31956">
    <property type="entry name" value="NON-SPECIFIC PHOSPHOLIPASE C4-RELATED"/>
    <property type="match status" value="1"/>
</dbReference>
<keyword evidence="5" id="KW-1185">Reference proteome</keyword>
<evidence type="ECO:0000256" key="1">
    <source>
        <dbReference type="ARBA" id="ARBA00022801"/>
    </source>
</evidence>
<protein>
    <submittedName>
        <fullName evidence="4">Alkaline phosphatase family protein</fullName>
    </submittedName>
</protein>
<name>A0ABV7QGA6_9PSEU</name>
<dbReference type="InterPro" id="IPR017850">
    <property type="entry name" value="Alkaline_phosphatase_core_sf"/>
</dbReference>
<evidence type="ECO:0000313" key="5">
    <source>
        <dbReference type="Proteomes" id="UP001595764"/>
    </source>
</evidence>
<feature type="region of interest" description="Disordered" evidence="3">
    <location>
        <begin position="313"/>
        <end position="379"/>
    </location>
</feature>
<keyword evidence="2" id="KW-0843">Virulence</keyword>